<evidence type="ECO:0000313" key="2">
    <source>
        <dbReference type="EMBL" id="KCZ56690.1"/>
    </source>
</evidence>
<evidence type="ECO:0000259" key="1">
    <source>
        <dbReference type="Pfam" id="PF12680"/>
    </source>
</evidence>
<dbReference type="Gene3D" id="3.10.450.50">
    <property type="match status" value="1"/>
</dbReference>
<dbReference type="EMBL" id="AWFG01000041">
    <property type="protein sequence ID" value="KCZ56690.1"/>
    <property type="molecule type" value="Genomic_DNA"/>
</dbReference>
<dbReference type="eggNOG" id="ENOG503017W">
    <property type="taxonomic scope" value="Bacteria"/>
</dbReference>
<gene>
    <name evidence="2" type="ORF">HY30_06125</name>
</gene>
<dbReference type="SUPFAM" id="SSF54427">
    <property type="entry name" value="NTF2-like"/>
    <property type="match status" value="1"/>
</dbReference>
<organism evidence="2 3">
    <name type="scientific">Hyphomonas chukchiensis</name>
    <dbReference type="NCBI Taxonomy" id="1280947"/>
    <lineage>
        <taxon>Bacteria</taxon>
        <taxon>Pseudomonadati</taxon>
        <taxon>Pseudomonadota</taxon>
        <taxon>Alphaproteobacteria</taxon>
        <taxon>Hyphomonadales</taxon>
        <taxon>Hyphomonadaceae</taxon>
        <taxon>Hyphomonas</taxon>
    </lineage>
</organism>
<dbReference type="InterPro" id="IPR037401">
    <property type="entry name" value="SnoaL-like"/>
</dbReference>
<reference evidence="2 3" key="1">
    <citation type="journal article" date="2014" name="Antonie Van Leeuwenhoek">
        <title>Hyphomonas beringensis sp. nov. and Hyphomonas chukchiensis sp. nov., isolated from surface seawater of the Bering Sea and Chukchi Sea.</title>
        <authorList>
            <person name="Li C."/>
            <person name="Lai Q."/>
            <person name="Li G."/>
            <person name="Dong C."/>
            <person name="Wang J."/>
            <person name="Liao Y."/>
            <person name="Shao Z."/>
        </authorList>
    </citation>
    <scope>NUCLEOTIDE SEQUENCE [LARGE SCALE GENOMIC DNA]</scope>
    <source>
        <strain evidence="2 3">BH-BN04-4</strain>
    </source>
</reference>
<dbReference type="Pfam" id="PF12680">
    <property type="entry name" value="SnoaL_2"/>
    <property type="match status" value="1"/>
</dbReference>
<comment type="caution">
    <text evidence="2">The sequence shown here is derived from an EMBL/GenBank/DDBJ whole genome shotgun (WGS) entry which is preliminary data.</text>
</comment>
<feature type="domain" description="SnoaL-like" evidence="1">
    <location>
        <begin position="21"/>
        <end position="123"/>
    </location>
</feature>
<dbReference type="InterPro" id="IPR032710">
    <property type="entry name" value="NTF2-like_dom_sf"/>
</dbReference>
<dbReference type="Proteomes" id="UP000027190">
    <property type="component" value="Unassembled WGS sequence"/>
</dbReference>
<name>A0A062UKS0_9PROT</name>
<protein>
    <recommendedName>
        <fullName evidence="1">SnoaL-like domain-containing protein</fullName>
    </recommendedName>
</protein>
<dbReference type="AlphaFoldDB" id="A0A062UKS0"/>
<sequence>MSCGSIEQNLATVDAHIRDEAADPAEVMHLYGDGIVLDMPTRNLRLSTLEAIEANYRNMFGAIELISMEPVERFATQDRVVDDMLVRFTIVKEGFTNAPYPVGSTVELRLLHVFHMKDAKIVHEKVFEGWKKIA</sequence>
<accession>A0A062UKS0</accession>
<proteinExistence type="predicted"/>
<dbReference type="OrthoDB" id="8849037at2"/>
<keyword evidence="3" id="KW-1185">Reference proteome</keyword>
<dbReference type="RefSeq" id="WP_034741202.1">
    <property type="nucleotide sequence ID" value="NZ_AWFG01000041.1"/>
</dbReference>
<dbReference type="PATRIC" id="fig|1280947.3.peg.2581"/>
<evidence type="ECO:0000313" key="3">
    <source>
        <dbReference type="Proteomes" id="UP000027190"/>
    </source>
</evidence>